<feature type="domain" description="BioF2-like acetyltransferase" evidence="1">
    <location>
        <begin position="168"/>
        <end position="304"/>
    </location>
</feature>
<dbReference type="EMBL" id="JBIGIA010000010">
    <property type="protein sequence ID" value="MFG6457978.1"/>
    <property type="molecule type" value="Genomic_DNA"/>
</dbReference>
<evidence type="ECO:0000259" key="1">
    <source>
        <dbReference type="Pfam" id="PF13480"/>
    </source>
</evidence>
<organism evidence="2 3">
    <name type="scientific">Pelomonas nitida</name>
    <dbReference type="NCBI Taxonomy" id="3299027"/>
    <lineage>
        <taxon>Bacteria</taxon>
        <taxon>Pseudomonadati</taxon>
        <taxon>Pseudomonadota</taxon>
        <taxon>Betaproteobacteria</taxon>
        <taxon>Burkholderiales</taxon>
        <taxon>Sphaerotilaceae</taxon>
        <taxon>Roseateles</taxon>
    </lineage>
</organism>
<comment type="caution">
    <text evidence="2">The sequence shown here is derived from an EMBL/GenBank/DDBJ whole genome shotgun (WGS) entry which is preliminary data.</text>
</comment>
<gene>
    <name evidence="2" type="ORF">ACG00X_14145</name>
</gene>
<accession>A0ABW7G7T3</accession>
<dbReference type="SUPFAM" id="SSF55729">
    <property type="entry name" value="Acyl-CoA N-acyltransferases (Nat)"/>
    <property type="match status" value="2"/>
</dbReference>
<evidence type="ECO:0000313" key="2">
    <source>
        <dbReference type="EMBL" id="MFG6457978.1"/>
    </source>
</evidence>
<keyword evidence="3" id="KW-1185">Reference proteome</keyword>
<dbReference type="InterPro" id="IPR038740">
    <property type="entry name" value="BioF2-like_GNAT_dom"/>
</dbReference>
<dbReference type="Pfam" id="PF13480">
    <property type="entry name" value="Acetyltransf_6"/>
    <property type="match status" value="2"/>
</dbReference>
<evidence type="ECO:0000313" key="3">
    <source>
        <dbReference type="Proteomes" id="UP001606305"/>
    </source>
</evidence>
<dbReference type="Proteomes" id="UP001606305">
    <property type="component" value="Unassembled WGS sequence"/>
</dbReference>
<sequence length="734" mass="82216">MKPPTTWNLVDLQPQDGLGPHRADWDRLNDQLMGAHPLLASSFVEPLLRQFGETGVVLAMADQGGHVIAMLLLNPQPRALGVWSSFLPSQMQIGPTLLPPKLDIGGLLAVLPGYAAELDLLCNDPHFCDLRDLPGRSVESMPHALTMSVNLRGGFDDYWAQRPRKLIQNMRRYLRRLQGEGEGEGQGQGQGDGFRIVTAAADMDAAVARYAALEGSGWKGREGTAITSSNAQGRFYAELMRTCATQGQALVYELWHGQDLLASRMLLIRGNMVVMLKTAFHEAFDRFAPGRVLLLRTLEDLFKRVPDGVVEFYTNAEADLLAWSTSQRWINHVSIYRHTGLRLCYDGLRRLGRAWAPHKDKHRVDANVMVERSGATVERIDSVRELPPDAIALLDRNEQVYIEFGADWFELLSDTVFRDGAKSIFYVLRRQGHVLAVLPVGVQQTAAGHQVGALANYYTTLYALAVDEGLDADDLLPMMMALRRDHRASAYRFWPMDPQSRDFKLLRASLRQAGLKPRGYFAFGNWYLQVDSDWAGYLKNRSGQLRSTIKRMTKRLAAEDGGRLEIIRDEADVERGIAAYEAVYGASWKVAEPYVEFIPGLIRLCARRGWLRLGLAWIGDKPIAAQLWIVQGGRANIYKVAYDEAYKAIAPGTLVTALLLEEVIDRDQVAEVDYLIGDDAYKKTWMSHRRERFGLVAYDPLTARGLAGLTRQAVGGAWRRLRQKFKPPAENLAG</sequence>
<dbReference type="InterPro" id="IPR016181">
    <property type="entry name" value="Acyl_CoA_acyltransferase"/>
</dbReference>
<reference evidence="2 3" key="1">
    <citation type="submission" date="2024-09" db="EMBL/GenBank/DDBJ databases">
        <title>Novel species of the genus Pelomonas and Roseateles isolated from streams.</title>
        <authorList>
            <person name="Lu H."/>
        </authorList>
    </citation>
    <scope>NUCLEOTIDE SEQUENCE [LARGE SCALE GENOMIC DNA]</scope>
    <source>
        <strain evidence="2 3">BYS96W</strain>
    </source>
</reference>
<protein>
    <submittedName>
        <fullName evidence="2">GNAT family N-acetyltransferase</fullName>
    </submittedName>
</protein>
<proteinExistence type="predicted"/>
<name>A0ABW7G7T3_9BURK</name>
<feature type="domain" description="BioF2-like acetyltransferase" evidence="1">
    <location>
        <begin position="545"/>
        <end position="683"/>
    </location>
</feature>